<dbReference type="GO" id="GO:0022857">
    <property type="term" value="F:transmembrane transporter activity"/>
    <property type="evidence" value="ECO:0007669"/>
    <property type="project" value="InterPro"/>
</dbReference>
<dbReference type="InterPro" id="IPR003593">
    <property type="entry name" value="AAA+_ATPase"/>
</dbReference>
<dbReference type="SUPFAM" id="SSF52540">
    <property type="entry name" value="P-loop containing nucleoside triphosphate hydrolases"/>
    <property type="match status" value="1"/>
</dbReference>
<comment type="caution">
    <text evidence="5">The sequence shown here is derived from an EMBL/GenBank/DDBJ whole genome shotgun (WGS) entry which is preliminary data.</text>
</comment>
<dbReference type="PANTHER" id="PTHR42781">
    <property type="entry name" value="SPERMIDINE/PUTRESCINE IMPORT ATP-BINDING PROTEIN POTA"/>
    <property type="match status" value="1"/>
</dbReference>
<dbReference type="InterPro" id="IPR003439">
    <property type="entry name" value="ABC_transporter-like_ATP-bd"/>
</dbReference>
<dbReference type="EMBL" id="VYKJ01000019">
    <property type="protein sequence ID" value="KAA8995538.1"/>
    <property type="molecule type" value="Genomic_DNA"/>
</dbReference>
<keyword evidence="3 5" id="KW-0067">ATP-binding</keyword>
<dbReference type="AlphaFoldDB" id="A0A5J5FR44"/>
<dbReference type="GO" id="GO:0016887">
    <property type="term" value="F:ATP hydrolysis activity"/>
    <property type="evidence" value="ECO:0007669"/>
    <property type="project" value="InterPro"/>
</dbReference>
<dbReference type="PROSITE" id="PS00211">
    <property type="entry name" value="ABC_TRANSPORTER_1"/>
    <property type="match status" value="1"/>
</dbReference>
<proteinExistence type="predicted"/>
<dbReference type="InterPro" id="IPR013611">
    <property type="entry name" value="Transp-assoc_OB_typ2"/>
</dbReference>
<dbReference type="InterPro" id="IPR050093">
    <property type="entry name" value="ABC_SmlMolc_Importer"/>
</dbReference>
<protein>
    <submittedName>
        <fullName evidence="5">ABC transporter ATP-binding protein</fullName>
    </submittedName>
</protein>
<dbReference type="Pfam" id="PF08402">
    <property type="entry name" value="TOBE_2"/>
    <property type="match status" value="1"/>
</dbReference>
<dbReference type="GO" id="GO:0005524">
    <property type="term" value="F:ATP binding"/>
    <property type="evidence" value="ECO:0007669"/>
    <property type="project" value="UniProtKB-KW"/>
</dbReference>
<name>A0A5J5FR44_9GAMM</name>
<evidence type="ECO:0000313" key="6">
    <source>
        <dbReference type="Proteomes" id="UP000335415"/>
    </source>
</evidence>
<dbReference type="GO" id="GO:0015697">
    <property type="term" value="P:quaternary ammonium group transport"/>
    <property type="evidence" value="ECO:0007669"/>
    <property type="project" value="UniProtKB-ARBA"/>
</dbReference>
<gene>
    <name evidence="5" type="ORF">FJU30_24140</name>
</gene>
<evidence type="ECO:0000313" key="5">
    <source>
        <dbReference type="EMBL" id="KAA8995538.1"/>
    </source>
</evidence>
<sequence length="332" mass="36214">MPVLDNLSLTARDNEIICLLGASGCGKTTLLKAVAGLQPVERGTIALAGRMVQQARYSLAPERRGVGMIFQDYALFPHLTVAGNIAFGLSDRSSSAVSAVLRRMLALVQLDGLADRYPHELSGGQQQRVAIARALACEPKLLLLDEPFSNIDSQVRYSLISALRQILKRQQVAALFVTHNKEEAFAFADRLAVMDNGRIVQIGSPAGLYRQPENRFVADFLGNSNYLRATIVSERRWTTALGEHVSAQPHGQPAGAQCDWLVRPQDITLVGDDGAGHGVIEDRLFMGTSNRYRIGLADGWLDVQSDGWLEPGQRVRLSVAARQPVFFASHTG</sequence>
<dbReference type="PROSITE" id="PS50893">
    <property type="entry name" value="ABC_TRANSPORTER_2"/>
    <property type="match status" value="1"/>
</dbReference>
<evidence type="ECO:0000259" key="4">
    <source>
        <dbReference type="PROSITE" id="PS50893"/>
    </source>
</evidence>
<accession>A0A5J5FR44</accession>
<reference evidence="5 6" key="1">
    <citation type="submission" date="2019-09" db="EMBL/GenBank/DDBJ databases">
        <authorList>
            <person name="Li Y."/>
        </authorList>
    </citation>
    <scope>NUCLEOTIDE SEQUENCE [LARGE SCALE GENOMIC DNA]</scope>
    <source>
        <strain evidence="5 6">L3-3HA</strain>
    </source>
</reference>
<dbReference type="SUPFAM" id="SSF50331">
    <property type="entry name" value="MOP-like"/>
    <property type="match status" value="1"/>
</dbReference>
<dbReference type="Proteomes" id="UP000335415">
    <property type="component" value="Unassembled WGS sequence"/>
</dbReference>
<dbReference type="GO" id="GO:0043190">
    <property type="term" value="C:ATP-binding cassette (ABC) transporter complex"/>
    <property type="evidence" value="ECO:0007669"/>
    <property type="project" value="InterPro"/>
</dbReference>
<feature type="domain" description="ABC transporter" evidence="4">
    <location>
        <begin position="1"/>
        <end position="221"/>
    </location>
</feature>
<dbReference type="OrthoDB" id="9802264at2"/>
<keyword evidence="1" id="KW-0813">Transport</keyword>
<dbReference type="Gene3D" id="3.40.50.300">
    <property type="entry name" value="P-loop containing nucleotide triphosphate hydrolases"/>
    <property type="match status" value="1"/>
</dbReference>
<evidence type="ECO:0000256" key="3">
    <source>
        <dbReference type="ARBA" id="ARBA00022840"/>
    </source>
</evidence>
<dbReference type="PANTHER" id="PTHR42781:SF4">
    <property type="entry name" value="SPERMIDINE_PUTRESCINE IMPORT ATP-BINDING PROTEIN POTA"/>
    <property type="match status" value="1"/>
</dbReference>
<evidence type="ECO:0000256" key="1">
    <source>
        <dbReference type="ARBA" id="ARBA00022448"/>
    </source>
</evidence>
<dbReference type="Pfam" id="PF00005">
    <property type="entry name" value="ABC_tran"/>
    <property type="match status" value="1"/>
</dbReference>
<evidence type="ECO:0000256" key="2">
    <source>
        <dbReference type="ARBA" id="ARBA00022741"/>
    </source>
</evidence>
<dbReference type="InterPro" id="IPR017871">
    <property type="entry name" value="ABC_transporter-like_CS"/>
</dbReference>
<keyword evidence="6" id="KW-1185">Reference proteome</keyword>
<dbReference type="InterPro" id="IPR008995">
    <property type="entry name" value="Mo/tungstate-bd_C_term_dom"/>
</dbReference>
<dbReference type="InterPro" id="IPR027417">
    <property type="entry name" value="P-loop_NTPase"/>
</dbReference>
<dbReference type="Gene3D" id="2.40.50.100">
    <property type="match status" value="1"/>
</dbReference>
<dbReference type="FunFam" id="3.40.50.300:FF:000425">
    <property type="entry name" value="Probable ABC transporter, ATP-binding subunit"/>
    <property type="match status" value="1"/>
</dbReference>
<dbReference type="SMART" id="SM00382">
    <property type="entry name" value="AAA"/>
    <property type="match status" value="1"/>
</dbReference>
<organism evidence="5 6">
    <name type="scientific">Affinibrenneria salicis</name>
    <dbReference type="NCBI Taxonomy" id="2590031"/>
    <lineage>
        <taxon>Bacteria</taxon>
        <taxon>Pseudomonadati</taxon>
        <taxon>Pseudomonadota</taxon>
        <taxon>Gammaproteobacteria</taxon>
        <taxon>Enterobacterales</taxon>
        <taxon>Pectobacteriaceae</taxon>
        <taxon>Affinibrenneria</taxon>
    </lineage>
</organism>
<keyword evidence="2" id="KW-0547">Nucleotide-binding</keyword>